<proteinExistence type="predicted"/>
<dbReference type="AlphaFoldDB" id="A0AAV4NHG6"/>
<sequence>MLNPTLPLVVDIAKWEEIYFSIECVKLNGKAKIKGRAVIKNVYDHQTGPCVPLQSCKILLENKTALLPVRCVTLVLKEGISFNDY</sequence>
<evidence type="ECO:0000313" key="1">
    <source>
        <dbReference type="EMBL" id="GIX83171.1"/>
    </source>
</evidence>
<reference evidence="1 2" key="1">
    <citation type="submission" date="2021-06" db="EMBL/GenBank/DDBJ databases">
        <title>Caerostris extrusa draft genome.</title>
        <authorList>
            <person name="Kono N."/>
            <person name="Arakawa K."/>
        </authorList>
    </citation>
    <scope>NUCLEOTIDE SEQUENCE [LARGE SCALE GENOMIC DNA]</scope>
</reference>
<gene>
    <name evidence="1" type="ORF">CEXT_748691</name>
</gene>
<protein>
    <submittedName>
        <fullName evidence="1">Uncharacterized protein</fullName>
    </submittedName>
</protein>
<name>A0AAV4NHG6_CAEEX</name>
<evidence type="ECO:0000313" key="2">
    <source>
        <dbReference type="Proteomes" id="UP001054945"/>
    </source>
</evidence>
<comment type="caution">
    <text evidence="1">The sequence shown here is derived from an EMBL/GenBank/DDBJ whole genome shotgun (WGS) entry which is preliminary data.</text>
</comment>
<dbReference type="Proteomes" id="UP001054945">
    <property type="component" value="Unassembled WGS sequence"/>
</dbReference>
<accession>A0AAV4NHG6</accession>
<dbReference type="EMBL" id="BPLR01003300">
    <property type="protein sequence ID" value="GIX83171.1"/>
    <property type="molecule type" value="Genomic_DNA"/>
</dbReference>
<keyword evidence="2" id="KW-1185">Reference proteome</keyword>
<organism evidence="1 2">
    <name type="scientific">Caerostris extrusa</name>
    <name type="common">Bark spider</name>
    <name type="synonym">Caerostris bankana</name>
    <dbReference type="NCBI Taxonomy" id="172846"/>
    <lineage>
        <taxon>Eukaryota</taxon>
        <taxon>Metazoa</taxon>
        <taxon>Ecdysozoa</taxon>
        <taxon>Arthropoda</taxon>
        <taxon>Chelicerata</taxon>
        <taxon>Arachnida</taxon>
        <taxon>Araneae</taxon>
        <taxon>Araneomorphae</taxon>
        <taxon>Entelegynae</taxon>
        <taxon>Araneoidea</taxon>
        <taxon>Araneidae</taxon>
        <taxon>Caerostris</taxon>
    </lineage>
</organism>